<feature type="domain" description="FAD-binding" evidence="3">
    <location>
        <begin position="289"/>
        <end position="344"/>
    </location>
</feature>
<evidence type="ECO:0000313" key="4">
    <source>
        <dbReference type="EMBL" id="MCW1932866.1"/>
    </source>
</evidence>
<dbReference type="InterPro" id="IPR050493">
    <property type="entry name" value="FAD-dep_Monooxygenase_BioMet"/>
</dbReference>
<dbReference type="SUPFAM" id="SSF54373">
    <property type="entry name" value="FAD-linked reductases, C-terminal domain"/>
    <property type="match status" value="1"/>
</dbReference>
<protein>
    <submittedName>
        <fullName evidence="4">FAD-dependent monooxygenase</fullName>
    </submittedName>
</protein>
<dbReference type="Pfam" id="PF01494">
    <property type="entry name" value="FAD_binding_3"/>
    <property type="match status" value="2"/>
</dbReference>
<dbReference type="Gene3D" id="3.50.50.60">
    <property type="entry name" value="FAD/NAD(P)-binding domain"/>
    <property type="match status" value="1"/>
</dbReference>
<dbReference type="InterPro" id="IPR036188">
    <property type="entry name" value="FAD/NAD-bd_sf"/>
</dbReference>
<keyword evidence="1" id="KW-0560">Oxidoreductase</keyword>
<dbReference type="GO" id="GO:0004497">
    <property type="term" value="F:monooxygenase activity"/>
    <property type="evidence" value="ECO:0007669"/>
    <property type="project" value="UniProtKB-KW"/>
</dbReference>
<evidence type="ECO:0000313" key="5">
    <source>
        <dbReference type="Proteomes" id="UP001208938"/>
    </source>
</evidence>
<accession>A0ABT3GZ94</accession>
<dbReference type="NCBIfam" id="NF005720">
    <property type="entry name" value="PRK07538.1"/>
    <property type="match status" value="1"/>
</dbReference>
<feature type="domain" description="FAD-binding" evidence="3">
    <location>
        <begin position="2"/>
        <end position="168"/>
    </location>
</feature>
<sequence length="421" mass="45478">MTRVIISGAGIAGLVTALTLRQIGVACTVYDAAPELQRAGVGINLQPYAVRELYDLGIAGAQLNSVGLPLREWAMVSLNGKDISSEQRGIDAGFHWPQFSVDRGLFHAMLYRTAMQRLGRHCVVLGARITGYRQDRDSVTALFADGSEERGAILVAADGINSCVRAQMYPDQPPINRSKGVLWRGVTRSRPIRTGSSAIAVGTKDRRFVFFPFSHPGPDGLAKICWIAHLARGAQTVRPDGALFNPAQPVDIAKHFENFCTDWLDAGTLIRTADVAFETPMRDRDPVPTWRDGRVVLLGAAAHPMFPTGANSASQGIIDARVLGASIVEHGLSEWALDVYDDKLCAPISAVVESNRAEGPFELFSIIDARCGGSFDDIEEVCPRAERARYLARFVAITGFAADQLNKTPPIIAPGARASIA</sequence>
<evidence type="ECO:0000259" key="3">
    <source>
        <dbReference type="Pfam" id="PF01494"/>
    </source>
</evidence>
<proteinExistence type="predicted"/>
<dbReference type="PANTHER" id="PTHR13789:SF268">
    <property type="entry name" value="5-METHYLPHENAZINE-1-CARBOXYLATE 1-MONOOXYGENASE"/>
    <property type="match status" value="1"/>
</dbReference>
<dbReference type="Gene3D" id="3.30.9.30">
    <property type="match status" value="1"/>
</dbReference>
<comment type="caution">
    <text evidence="4">The sequence shown here is derived from an EMBL/GenBank/DDBJ whole genome shotgun (WGS) entry which is preliminary data.</text>
</comment>
<dbReference type="PRINTS" id="PR00420">
    <property type="entry name" value="RNGMNOXGNASE"/>
</dbReference>
<keyword evidence="5" id="KW-1185">Reference proteome</keyword>
<gene>
    <name evidence="4" type="ORF">OKW52_11530</name>
</gene>
<organism evidence="4 5">
    <name type="scientific">Pararhodobacter zhoushanensis</name>
    <dbReference type="NCBI Taxonomy" id="2479545"/>
    <lineage>
        <taxon>Bacteria</taxon>
        <taxon>Pseudomonadati</taxon>
        <taxon>Pseudomonadota</taxon>
        <taxon>Alphaproteobacteria</taxon>
        <taxon>Rhodobacterales</taxon>
        <taxon>Paracoccaceae</taxon>
        <taxon>Pararhodobacter</taxon>
    </lineage>
</organism>
<keyword evidence="2 4" id="KW-0503">Monooxygenase</keyword>
<dbReference type="RefSeq" id="WP_264505830.1">
    <property type="nucleotide sequence ID" value="NZ_JAPDFL010000001.1"/>
</dbReference>
<evidence type="ECO:0000256" key="1">
    <source>
        <dbReference type="ARBA" id="ARBA00023002"/>
    </source>
</evidence>
<name>A0ABT3GZ94_9RHOB</name>
<dbReference type="SUPFAM" id="SSF51905">
    <property type="entry name" value="FAD/NAD(P)-binding domain"/>
    <property type="match status" value="1"/>
</dbReference>
<dbReference type="Proteomes" id="UP001208938">
    <property type="component" value="Unassembled WGS sequence"/>
</dbReference>
<reference evidence="4 5" key="1">
    <citation type="submission" date="2022-10" db="EMBL/GenBank/DDBJ databases">
        <title>Pararhodobacter sp. nov., isolated from marine algae.</title>
        <authorList>
            <person name="Choi B.J."/>
            <person name="Kim J.M."/>
            <person name="Lee J.K."/>
            <person name="Choi D.G."/>
            <person name="Jeon C.O."/>
        </authorList>
    </citation>
    <scope>NUCLEOTIDE SEQUENCE [LARGE SCALE GENOMIC DNA]</scope>
    <source>
        <strain evidence="4 5">ZQ420</strain>
    </source>
</reference>
<evidence type="ECO:0000256" key="2">
    <source>
        <dbReference type="ARBA" id="ARBA00023033"/>
    </source>
</evidence>
<dbReference type="PANTHER" id="PTHR13789">
    <property type="entry name" value="MONOOXYGENASE"/>
    <property type="match status" value="1"/>
</dbReference>
<dbReference type="InterPro" id="IPR002938">
    <property type="entry name" value="FAD-bd"/>
</dbReference>
<dbReference type="EMBL" id="JAPDFL010000001">
    <property type="protein sequence ID" value="MCW1932866.1"/>
    <property type="molecule type" value="Genomic_DNA"/>
</dbReference>